<dbReference type="GO" id="GO:0005634">
    <property type="term" value="C:nucleus"/>
    <property type="evidence" value="ECO:0007669"/>
    <property type="project" value="TreeGrafter"/>
</dbReference>
<dbReference type="GO" id="GO:0008541">
    <property type="term" value="C:proteasome regulatory particle, lid subcomplex"/>
    <property type="evidence" value="ECO:0007669"/>
    <property type="project" value="TreeGrafter"/>
</dbReference>
<dbReference type="GO" id="GO:0005829">
    <property type="term" value="C:cytosol"/>
    <property type="evidence" value="ECO:0007669"/>
    <property type="project" value="TreeGrafter"/>
</dbReference>
<dbReference type="PROSITE" id="PS50250">
    <property type="entry name" value="PCI"/>
    <property type="match status" value="1"/>
</dbReference>
<evidence type="ECO:0000313" key="5">
    <source>
        <dbReference type="EMBL" id="CAE8652306.1"/>
    </source>
</evidence>
<dbReference type="PANTHER" id="PTHR12387">
    <property type="entry name" value="26S PROTEASOME NON-ATPASE REGULATORY SUBUNIT 8"/>
    <property type="match status" value="1"/>
</dbReference>
<dbReference type="Proteomes" id="UP000626109">
    <property type="component" value="Unassembled WGS sequence"/>
</dbReference>
<evidence type="ECO:0000313" key="6">
    <source>
        <dbReference type="Proteomes" id="UP000626109"/>
    </source>
</evidence>
<feature type="region of interest" description="Disordered" evidence="3">
    <location>
        <begin position="234"/>
        <end position="253"/>
    </location>
</feature>
<organism evidence="5 6">
    <name type="scientific">Polarella glacialis</name>
    <name type="common">Dinoflagellate</name>
    <dbReference type="NCBI Taxonomy" id="89957"/>
    <lineage>
        <taxon>Eukaryota</taxon>
        <taxon>Sar</taxon>
        <taxon>Alveolata</taxon>
        <taxon>Dinophyceae</taxon>
        <taxon>Suessiales</taxon>
        <taxon>Suessiaceae</taxon>
        <taxon>Polarella</taxon>
    </lineage>
</organism>
<dbReference type="InterPro" id="IPR006746">
    <property type="entry name" value="26S_Psome_Rpn12"/>
</dbReference>
<dbReference type="Gene3D" id="1.25.40.990">
    <property type="match status" value="1"/>
</dbReference>
<evidence type="ECO:0000256" key="1">
    <source>
        <dbReference type="ARBA" id="ARBA00009627"/>
    </source>
</evidence>
<accession>A0A813IMU6</accession>
<proteinExistence type="inferred from homology"/>
<protein>
    <recommendedName>
        <fullName evidence="4">PCI domain-containing protein</fullName>
    </recommendedName>
</protein>
<dbReference type="PANTHER" id="PTHR12387:SF0">
    <property type="entry name" value="26S PROTEASOME NON-ATPASE REGULATORY SUBUNIT 8"/>
    <property type="match status" value="1"/>
</dbReference>
<dbReference type="InterPro" id="IPR000717">
    <property type="entry name" value="PCI_dom"/>
</dbReference>
<evidence type="ECO:0000256" key="2">
    <source>
        <dbReference type="ARBA" id="ARBA00022942"/>
    </source>
</evidence>
<dbReference type="GO" id="GO:0043161">
    <property type="term" value="P:proteasome-mediated ubiquitin-dependent protein catabolic process"/>
    <property type="evidence" value="ECO:0007669"/>
    <property type="project" value="TreeGrafter"/>
</dbReference>
<dbReference type="EMBL" id="CAJNNW010010657">
    <property type="protein sequence ID" value="CAE8652306.1"/>
    <property type="molecule type" value="Genomic_DNA"/>
</dbReference>
<comment type="similarity">
    <text evidence="1">Belongs to the proteasome subunit S14 family.</text>
</comment>
<comment type="caution">
    <text evidence="5">The sequence shown here is derived from an EMBL/GenBank/DDBJ whole genome shotgun (WGS) entry which is preliminary data.</text>
</comment>
<dbReference type="AlphaFoldDB" id="A0A813IMU6"/>
<dbReference type="Pfam" id="PF10075">
    <property type="entry name" value="CSN8_PSD8_EIF3K"/>
    <property type="match status" value="1"/>
</dbReference>
<keyword evidence="2" id="KW-0647">Proteasome</keyword>
<name>A0A813IMU6_POLGL</name>
<sequence length="303" mass="34217">FYSWSSSDRGEMAASDKAKSAFDTFKAAFEAEPCDLIKCEELLGQLKLLVFSSGSAGVLSGAGGDAKEHLLVREMLEMACFLSIRRRDLSGFERHVSQLKMFFADRQDLKPSEQKYLILGLFLLHLLAADRIGEFHTELELIPVDEAFQSVYVKQPVQLERYLMEGNYAKVLGAQKDVPKAYYAFFMERLIETVRQKVGASLERSYENLPAQQAAQMLILADVPALQEFVVKENERKAREESDDPMGDLTPSLSRRAPLGLVKWEVRDGRLHFVKSAQKRLELPSVDLMVNAIGYATDLERIV</sequence>
<gene>
    <name evidence="5" type="ORF">PGLA2088_LOCUS9602</name>
</gene>
<evidence type="ECO:0000259" key="4">
    <source>
        <dbReference type="PROSITE" id="PS50250"/>
    </source>
</evidence>
<reference evidence="5" key="1">
    <citation type="submission" date="2021-02" db="EMBL/GenBank/DDBJ databases">
        <authorList>
            <person name="Dougan E. K."/>
            <person name="Rhodes N."/>
            <person name="Thang M."/>
            <person name="Chan C."/>
        </authorList>
    </citation>
    <scope>NUCLEOTIDE SEQUENCE</scope>
</reference>
<evidence type="ECO:0000256" key="3">
    <source>
        <dbReference type="SAM" id="MobiDB-lite"/>
    </source>
</evidence>
<feature type="non-terminal residue" evidence="5">
    <location>
        <position position="1"/>
    </location>
</feature>
<dbReference type="InterPro" id="IPR033464">
    <property type="entry name" value="CSN8_PSD8_EIF3K"/>
</dbReference>
<feature type="domain" description="PCI" evidence="4">
    <location>
        <begin position="87"/>
        <end position="289"/>
    </location>
</feature>